<evidence type="ECO:0000259" key="2">
    <source>
        <dbReference type="PROSITE" id="PS50053"/>
    </source>
</evidence>
<evidence type="ECO:0000313" key="3">
    <source>
        <dbReference type="EMBL" id="KAK8886709.1"/>
    </source>
</evidence>
<feature type="transmembrane region" description="Helical" evidence="1">
    <location>
        <begin position="133"/>
        <end position="151"/>
    </location>
</feature>
<name>A0ABR2K6G9_9EUKA</name>
<comment type="caution">
    <text evidence="3">The sequence shown here is derived from an EMBL/GenBank/DDBJ whole genome shotgun (WGS) entry which is preliminary data.</text>
</comment>
<feature type="domain" description="Ubiquitin-like" evidence="2">
    <location>
        <begin position="3"/>
        <end position="81"/>
    </location>
</feature>
<sequence length="234" mass="26099">MNLNITIKYGGDGSTSQINDVPSACTISKLKKIVAQINKMENTVPIRLVQRGMILLDNQKIGDLYLNNEKSLTIYATGIPGKIHKSTSSNVNLRTPGQLNTPIVNNNANDLQNQKPPIVDRVKDFINQNKKGLIMSISIIILTFSLAYAGIERNGTKIPRPKTYFSSGIHSLMNGQISKEGSLLIFGAVLFLVWIAYIIKKIGFDSFKKCTILFFLSLLPNFDVESFRNEHNLR</sequence>
<keyword evidence="1" id="KW-0812">Transmembrane</keyword>
<organism evidence="3 4">
    <name type="scientific">Tritrichomonas musculus</name>
    <dbReference type="NCBI Taxonomy" id="1915356"/>
    <lineage>
        <taxon>Eukaryota</taxon>
        <taxon>Metamonada</taxon>
        <taxon>Parabasalia</taxon>
        <taxon>Tritrichomonadida</taxon>
        <taxon>Tritrichomonadidae</taxon>
        <taxon>Tritrichomonas</taxon>
    </lineage>
</organism>
<keyword evidence="1" id="KW-0472">Membrane</keyword>
<protein>
    <recommendedName>
        <fullName evidence="2">Ubiquitin-like domain-containing protein</fullName>
    </recommendedName>
</protein>
<dbReference type="Proteomes" id="UP001470230">
    <property type="component" value="Unassembled WGS sequence"/>
</dbReference>
<dbReference type="PROSITE" id="PS50053">
    <property type="entry name" value="UBIQUITIN_2"/>
    <property type="match status" value="1"/>
</dbReference>
<accession>A0ABR2K6G9</accession>
<evidence type="ECO:0000313" key="4">
    <source>
        <dbReference type="Proteomes" id="UP001470230"/>
    </source>
</evidence>
<dbReference type="EMBL" id="JAPFFF010000007">
    <property type="protein sequence ID" value="KAK8886709.1"/>
    <property type="molecule type" value="Genomic_DNA"/>
</dbReference>
<keyword evidence="1" id="KW-1133">Transmembrane helix</keyword>
<dbReference type="CDD" id="cd17039">
    <property type="entry name" value="Ubl_ubiquitin_like"/>
    <property type="match status" value="1"/>
</dbReference>
<reference evidence="3 4" key="1">
    <citation type="submission" date="2024-04" db="EMBL/GenBank/DDBJ databases">
        <title>Tritrichomonas musculus Genome.</title>
        <authorList>
            <person name="Alves-Ferreira E."/>
            <person name="Grigg M."/>
            <person name="Lorenzi H."/>
            <person name="Galac M."/>
        </authorList>
    </citation>
    <scope>NUCLEOTIDE SEQUENCE [LARGE SCALE GENOMIC DNA]</scope>
    <source>
        <strain evidence="3 4">EAF2021</strain>
    </source>
</reference>
<dbReference type="SUPFAM" id="SSF54236">
    <property type="entry name" value="Ubiquitin-like"/>
    <property type="match status" value="1"/>
</dbReference>
<feature type="transmembrane region" description="Helical" evidence="1">
    <location>
        <begin position="181"/>
        <end position="199"/>
    </location>
</feature>
<dbReference type="InterPro" id="IPR029071">
    <property type="entry name" value="Ubiquitin-like_domsf"/>
</dbReference>
<evidence type="ECO:0000256" key="1">
    <source>
        <dbReference type="SAM" id="Phobius"/>
    </source>
</evidence>
<dbReference type="InterPro" id="IPR000626">
    <property type="entry name" value="Ubiquitin-like_dom"/>
</dbReference>
<proteinExistence type="predicted"/>
<gene>
    <name evidence="3" type="ORF">M9Y10_042176</name>
</gene>
<keyword evidence="4" id="KW-1185">Reference proteome</keyword>